<dbReference type="GO" id="GO:0015344">
    <property type="term" value="F:siderophore uptake transmembrane transporter activity"/>
    <property type="evidence" value="ECO:0007669"/>
    <property type="project" value="TreeGrafter"/>
</dbReference>
<dbReference type="NCBIfam" id="TIGR04057">
    <property type="entry name" value="SusC_RagA_signa"/>
    <property type="match status" value="1"/>
</dbReference>
<reference evidence="11 12" key="1">
    <citation type="journal article" date="2018" name="Nat. Biotechnol.">
        <title>A standardized bacterial taxonomy based on genome phylogeny substantially revises the tree of life.</title>
        <authorList>
            <person name="Parks D.H."/>
            <person name="Chuvochina M."/>
            <person name="Waite D.W."/>
            <person name="Rinke C."/>
            <person name="Skarshewski A."/>
            <person name="Chaumeil P.A."/>
            <person name="Hugenholtz P."/>
        </authorList>
    </citation>
    <scope>NUCLEOTIDE SEQUENCE [LARGE SCALE GENOMIC DNA]</scope>
    <source>
        <strain evidence="11">UBA9359</strain>
    </source>
</reference>
<dbReference type="InterPro" id="IPR012910">
    <property type="entry name" value="Plug_dom"/>
</dbReference>
<evidence type="ECO:0000259" key="10">
    <source>
        <dbReference type="Pfam" id="PF07715"/>
    </source>
</evidence>
<dbReference type="Proteomes" id="UP000264330">
    <property type="component" value="Unassembled WGS sequence"/>
</dbReference>
<dbReference type="PANTHER" id="PTHR30069">
    <property type="entry name" value="TONB-DEPENDENT OUTER MEMBRANE RECEPTOR"/>
    <property type="match status" value="1"/>
</dbReference>
<dbReference type="Gene3D" id="2.60.40.1120">
    <property type="entry name" value="Carboxypeptidase-like, regulatory domain"/>
    <property type="match status" value="1"/>
</dbReference>
<dbReference type="NCBIfam" id="TIGR04056">
    <property type="entry name" value="OMP_RagA_SusC"/>
    <property type="match status" value="1"/>
</dbReference>
<evidence type="ECO:0000256" key="4">
    <source>
        <dbReference type="ARBA" id="ARBA00022692"/>
    </source>
</evidence>
<dbReference type="AlphaFoldDB" id="A0A3D5J553"/>
<dbReference type="InterPro" id="IPR039426">
    <property type="entry name" value="TonB-dep_rcpt-like"/>
</dbReference>
<dbReference type="RefSeq" id="WP_274972002.1">
    <property type="nucleotide sequence ID" value="NZ_CALFQJ010000112.1"/>
</dbReference>
<dbReference type="InterPro" id="IPR037066">
    <property type="entry name" value="Plug_dom_sf"/>
</dbReference>
<dbReference type="FunFam" id="2.60.40.1120:FF:000003">
    <property type="entry name" value="Outer membrane protein Omp121"/>
    <property type="match status" value="1"/>
</dbReference>
<proteinExistence type="inferred from homology"/>
<keyword evidence="7 8" id="KW-0998">Cell outer membrane</keyword>
<accession>A0A3D5J553</accession>
<dbReference type="PROSITE" id="PS52016">
    <property type="entry name" value="TONB_DEPENDENT_REC_3"/>
    <property type="match status" value="1"/>
</dbReference>
<gene>
    <name evidence="11" type="ORF">DGQ38_15730</name>
</gene>
<comment type="similarity">
    <text evidence="8">Belongs to the TonB-dependent receptor family.</text>
</comment>
<keyword evidence="6 8" id="KW-0472">Membrane</keyword>
<dbReference type="Gene3D" id="2.170.130.10">
    <property type="entry name" value="TonB-dependent receptor, plug domain"/>
    <property type="match status" value="1"/>
</dbReference>
<feature type="transmembrane region" description="Helical" evidence="9">
    <location>
        <begin position="12"/>
        <end position="30"/>
    </location>
</feature>
<comment type="subcellular location">
    <subcellularLocation>
        <location evidence="1 8">Cell outer membrane</location>
        <topology evidence="1 8">Multi-pass membrane protein</topology>
    </subcellularLocation>
</comment>
<dbReference type="Pfam" id="PF13715">
    <property type="entry name" value="CarbopepD_reg_2"/>
    <property type="match status" value="1"/>
</dbReference>
<keyword evidence="9" id="KW-1133">Transmembrane helix</keyword>
<dbReference type="EMBL" id="DPMF01000361">
    <property type="protein sequence ID" value="HCV82490.1"/>
    <property type="molecule type" value="Genomic_DNA"/>
</dbReference>
<evidence type="ECO:0000313" key="12">
    <source>
        <dbReference type="Proteomes" id="UP000264330"/>
    </source>
</evidence>
<dbReference type="SUPFAM" id="SSF56935">
    <property type="entry name" value="Porins"/>
    <property type="match status" value="1"/>
</dbReference>
<comment type="caution">
    <text evidence="11">The sequence shown here is derived from an EMBL/GenBank/DDBJ whole genome shotgun (WGS) entry which is preliminary data.</text>
</comment>
<name>A0A3D5J553_9FLAO</name>
<dbReference type="Gene3D" id="2.40.170.20">
    <property type="entry name" value="TonB-dependent receptor, beta-barrel domain"/>
    <property type="match status" value="1"/>
</dbReference>
<dbReference type="InterPro" id="IPR023997">
    <property type="entry name" value="TonB-dep_OMP_SusC/RagA_CS"/>
</dbReference>
<evidence type="ECO:0000256" key="8">
    <source>
        <dbReference type="PROSITE-ProRule" id="PRU01360"/>
    </source>
</evidence>
<keyword evidence="5" id="KW-0732">Signal</keyword>
<keyword evidence="2 8" id="KW-0813">Transport</keyword>
<dbReference type="GO" id="GO:0044718">
    <property type="term" value="P:siderophore transmembrane transport"/>
    <property type="evidence" value="ECO:0007669"/>
    <property type="project" value="TreeGrafter"/>
</dbReference>
<evidence type="ECO:0000256" key="3">
    <source>
        <dbReference type="ARBA" id="ARBA00022452"/>
    </source>
</evidence>
<protein>
    <submittedName>
        <fullName evidence="11">SusC/RagA family TonB-linked outer membrane protein</fullName>
    </submittedName>
</protein>
<dbReference type="PANTHER" id="PTHR30069:SF29">
    <property type="entry name" value="HEMOGLOBIN AND HEMOGLOBIN-HAPTOGLOBIN-BINDING PROTEIN 1-RELATED"/>
    <property type="match status" value="1"/>
</dbReference>
<evidence type="ECO:0000256" key="1">
    <source>
        <dbReference type="ARBA" id="ARBA00004571"/>
    </source>
</evidence>
<keyword evidence="3 8" id="KW-1134">Transmembrane beta strand</keyword>
<keyword evidence="4 8" id="KW-0812">Transmembrane</keyword>
<dbReference type="InterPro" id="IPR008969">
    <property type="entry name" value="CarboxyPept-like_regulatory"/>
</dbReference>
<sequence length="1016" mass="112860">MKNTFLNKVKGLLIYTLIVSFAFLTTQVFSRSTSKEMIFITQQQQIKGKVADENNTPIAGASIQIKNTKKGTITDFDGSYSIEASTNDTLVFSALGYKTKEILVNNKTSLNITLDKDVTALGEVVVNAGYYNTTERERTGSISSVSAAQIEKQPVNNPLGAMQGYMPGVNIVQNTGVPGGGYDIEIRGRNFINGNTEPLYIVDGVPWGSQSLGVAELSAGINNANISPLNAISPTDIESIEVLKDADATAIYGSRGANGVVLITTKKGDEGKTQFKVNLSSSMGKVSHFLDLMKTPEYLELRREAVINDGYGTQLENSAYDFVWPDLKTWDQNRYTNWQKELIGGTAVRNLAQLSISGGSAQTQFLISGAYQKETTVFPGDANYKKYSLHSNINHVSKNERFTVNMTANYTKEHNQMPRTDLTRSAYTLPPNAPELYTEDGNINWENNTWDNPLAVLDDDYVAEINNLAANINLSYQLLPSLKLIGNLGYNNYQIASYRLLLSSSRNPSFGFTPEGYSSISTNDSSRDSWIIEPQVQWYKEWGDLKVNVLIGTTFQSQTTDQLVLNGTGFPNNSLINNIAAASDLEIRSSTNSEYNYQAFFGRINFKVFDKYILNFTGRRDGSSRFGPGRQFGNFGAIGAAWLFTEEDFMSSDSMLSFGKLRGSYGTTGSDNIGDYQFLSTYNVTGYEYNGTLVLEPSGISNPLFGWEVNKKLEVALELGFIKDRILINTAWYQNRSSNQLVGIPLAATTGFSSLTGNLDATVQNTGWEIDLNTRNILNENFKWTTTFNISIPKSKLLAFPDIENSTFASTYVVGQPISIRKLYKATGVNPETGIYEFEDYNDDGVITSLEDRQWIEDLAPEFYGGLGNTFTYKNLSLNLLFQFKKQKAFNNYRQQAAPGLMQNASVSYLNRWQQPGDDTPLMIATSGLNYSLNPSRDQFRQSNMAVSDASFIRLRNATLNYTIPNQASEKFAVDVYLQGQNLWTLTNFDGPDPEHSSHIILPPLRQISLGAQFNF</sequence>
<evidence type="ECO:0000313" key="11">
    <source>
        <dbReference type="EMBL" id="HCV82490.1"/>
    </source>
</evidence>
<dbReference type="Pfam" id="PF07715">
    <property type="entry name" value="Plug"/>
    <property type="match status" value="1"/>
</dbReference>
<evidence type="ECO:0000256" key="6">
    <source>
        <dbReference type="ARBA" id="ARBA00023136"/>
    </source>
</evidence>
<dbReference type="GO" id="GO:0009279">
    <property type="term" value="C:cell outer membrane"/>
    <property type="evidence" value="ECO:0007669"/>
    <property type="project" value="UniProtKB-SubCell"/>
</dbReference>
<evidence type="ECO:0000256" key="5">
    <source>
        <dbReference type="ARBA" id="ARBA00022729"/>
    </source>
</evidence>
<organism evidence="11 12">
    <name type="scientific">Zunongwangia profunda</name>
    <dbReference type="NCBI Taxonomy" id="398743"/>
    <lineage>
        <taxon>Bacteria</taxon>
        <taxon>Pseudomonadati</taxon>
        <taxon>Bacteroidota</taxon>
        <taxon>Flavobacteriia</taxon>
        <taxon>Flavobacteriales</taxon>
        <taxon>Flavobacteriaceae</taxon>
        <taxon>Zunongwangia</taxon>
    </lineage>
</organism>
<dbReference type="InterPro" id="IPR023996">
    <property type="entry name" value="TonB-dep_OMP_SusC/RagA"/>
</dbReference>
<evidence type="ECO:0000256" key="2">
    <source>
        <dbReference type="ARBA" id="ARBA00022448"/>
    </source>
</evidence>
<evidence type="ECO:0000256" key="7">
    <source>
        <dbReference type="ARBA" id="ARBA00023237"/>
    </source>
</evidence>
<dbReference type="InterPro" id="IPR036942">
    <property type="entry name" value="Beta-barrel_TonB_sf"/>
</dbReference>
<feature type="domain" description="TonB-dependent receptor plug" evidence="10">
    <location>
        <begin position="136"/>
        <end position="260"/>
    </location>
</feature>
<evidence type="ECO:0000256" key="9">
    <source>
        <dbReference type="SAM" id="Phobius"/>
    </source>
</evidence>
<dbReference type="SUPFAM" id="SSF49464">
    <property type="entry name" value="Carboxypeptidase regulatory domain-like"/>
    <property type="match status" value="1"/>
</dbReference>